<evidence type="ECO:0000313" key="6">
    <source>
        <dbReference type="EMBL" id="ESW14093.1"/>
    </source>
</evidence>
<dbReference type="GO" id="GO:0015031">
    <property type="term" value="P:protein transport"/>
    <property type="evidence" value="ECO:0007669"/>
    <property type="project" value="UniProtKB-KW"/>
</dbReference>
<evidence type="ECO:0000256" key="3">
    <source>
        <dbReference type="RuleBase" id="RU365026"/>
    </source>
</evidence>
<dbReference type="AlphaFoldDB" id="V7BB58"/>
<keyword evidence="2 3" id="KW-0813">Transport</keyword>
<protein>
    <recommendedName>
        <fullName evidence="3">Exocyst subunit Exo70 family protein</fullName>
    </recommendedName>
</protein>
<evidence type="ECO:0000256" key="4">
    <source>
        <dbReference type="SAM" id="MobiDB-lite"/>
    </source>
</evidence>
<evidence type="ECO:0000259" key="5">
    <source>
        <dbReference type="Pfam" id="PF03081"/>
    </source>
</evidence>
<dbReference type="Gramene" id="ESW14093">
    <property type="protein sequence ID" value="ESW14093"/>
    <property type="gene ID" value="PHAVU_008G252500g"/>
</dbReference>
<dbReference type="InterPro" id="IPR016159">
    <property type="entry name" value="Cullin_repeat-like_dom_sf"/>
</dbReference>
<feature type="region of interest" description="Disordered" evidence="4">
    <location>
        <begin position="45"/>
        <end position="80"/>
    </location>
</feature>
<accession>V7BB58</accession>
<dbReference type="Gene3D" id="1.20.1280.170">
    <property type="entry name" value="Exocyst complex component Exo70"/>
    <property type="match status" value="1"/>
</dbReference>
<dbReference type="GO" id="GO:0006887">
    <property type="term" value="P:exocytosis"/>
    <property type="evidence" value="ECO:0007669"/>
    <property type="project" value="UniProtKB-KW"/>
</dbReference>
<dbReference type="InterPro" id="IPR046364">
    <property type="entry name" value="Exo70_C"/>
</dbReference>
<keyword evidence="7" id="KW-1185">Reference proteome</keyword>
<dbReference type="GO" id="GO:0005546">
    <property type="term" value="F:phosphatidylinositol-4,5-bisphosphate binding"/>
    <property type="evidence" value="ECO:0007669"/>
    <property type="project" value="InterPro"/>
</dbReference>
<evidence type="ECO:0000313" key="7">
    <source>
        <dbReference type="Proteomes" id="UP000000226"/>
    </source>
</evidence>
<feature type="compositionally biased region" description="Pro residues" evidence="4">
    <location>
        <begin position="57"/>
        <end position="68"/>
    </location>
</feature>
<keyword evidence="3" id="KW-0268">Exocytosis</keyword>
<name>V7BB58_PHAVU</name>
<feature type="domain" description="Exocyst complex subunit Exo70 C-terminal" evidence="5">
    <location>
        <begin position="205"/>
        <end position="528"/>
    </location>
</feature>
<dbReference type="GO" id="GO:0000145">
    <property type="term" value="C:exocyst"/>
    <property type="evidence" value="ECO:0007669"/>
    <property type="project" value="InterPro"/>
</dbReference>
<dbReference type="eggNOG" id="KOG2344">
    <property type="taxonomic scope" value="Eukaryota"/>
</dbReference>
<dbReference type="InterPro" id="IPR004140">
    <property type="entry name" value="Exo70"/>
</dbReference>
<feature type="compositionally biased region" description="Low complexity" evidence="4">
    <location>
        <begin position="45"/>
        <end position="56"/>
    </location>
</feature>
<dbReference type="OrthoDB" id="1357613at2759"/>
<sequence length="536" mass="61622">MKIKLWLVIVGGCFSYSLLRLRSILDPQPLYQDLAGIRIDPRSQSQSQVSSGSVSPPDSPHVPVPPQADPTHLGSPLQQGNNSRRAIARMHFMSYIEELEKENEKVIDTILKLVGEYLKANVVKEDQIAVPEIQADDNLVKDMLPVELIDKLRQTGRLMFQNECCSLYSSCRRLFLKQCLSKFGLEVEELKVEDFDKMEKIECLIKGLNITVRILFPNERILCDLVFPQSYNADIAFSEVCSELSISLLRFVNTLATENHQWSYHLVHVIPNVFKTLIDLIPMFDSLFYGQLFSESLRNGAVLVGKRLGVFVELESLIHREVAKESVPNGGIHPTTHKVIDYLREVFTDDETFPIRKGVSSFSDQVGRIIKVLDSNLEANSRSYTDPALGHVFMINNLMFLQYGEYYIYGDILGQDWYKSKINQNIELYQRSSCDKILDLLKVNRRELVAESMKKKLKLFNQHFNEICKAQSEWFIFDDQLRERMIKSIENTLLPAYGTFIGMIHDVVGKDAYKFIRYGMHNIQDRLSRLFLVTNA</sequence>
<dbReference type="EMBL" id="CM002295">
    <property type="protein sequence ID" value="ESW14093.1"/>
    <property type="molecule type" value="Genomic_DNA"/>
</dbReference>
<dbReference type="STRING" id="3885.V7BB58"/>
<evidence type="ECO:0000256" key="2">
    <source>
        <dbReference type="ARBA" id="ARBA00022448"/>
    </source>
</evidence>
<dbReference type="SUPFAM" id="SSF74788">
    <property type="entry name" value="Cullin repeat-like"/>
    <property type="match status" value="1"/>
</dbReference>
<keyword evidence="3" id="KW-0653">Protein transport</keyword>
<reference evidence="7" key="1">
    <citation type="journal article" date="2014" name="Nat. Genet.">
        <title>A reference genome for common bean and genome-wide analysis of dual domestications.</title>
        <authorList>
            <person name="Schmutz J."/>
            <person name="McClean P.E."/>
            <person name="Mamidi S."/>
            <person name="Wu G.A."/>
            <person name="Cannon S.B."/>
            <person name="Grimwood J."/>
            <person name="Jenkins J."/>
            <person name="Shu S."/>
            <person name="Song Q."/>
            <person name="Chavarro C."/>
            <person name="Torres-Torres M."/>
            <person name="Geffroy V."/>
            <person name="Moghaddam S.M."/>
            <person name="Gao D."/>
            <person name="Abernathy B."/>
            <person name="Barry K."/>
            <person name="Blair M."/>
            <person name="Brick M.A."/>
            <person name="Chovatia M."/>
            <person name="Gepts P."/>
            <person name="Goodstein D.M."/>
            <person name="Gonzales M."/>
            <person name="Hellsten U."/>
            <person name="Hyten D.L."/>
            <person name="Jia G."/>
            <person name="Kelly J.D."/>
            <person name="Kudrna D."/>
            <person name="Lee R."/>
            <person name="Richard M.M."/>
            <person name="Miklas P.N."/>
            <person name="Osorno J.M."/>
            <person name="Rodrigues J."/>
            <person name="Thareau V."/>
            <person name="Urrea C.A."/>
            <person name="Wang M."/>
            <person name="Yu Y."/>
            <person name="Zhang M."/>
            <person name="Wing R.A."/>
            <person name="Cregan P.B."/>
            <person name="Rokhsar D.S."/>
            <person name="Jackson S.A."/>
        </authorList>
    </citation>
    <scope>NUCLEOTIDE SEQUENCE [LARGE SCALE GENOMIC DNA]</scope>
    <source>
        <strain evidence="7">cv. G19833</strain>
    </source>
</reference>
<comment type="similarity">
    <text evidence="1 3">Belongs to the EXO70 family.</text>
</comment>
<evidence type="ECO:0000256" key="1">
    <source>
        <dbReference type="ARBA" id="ARBA00006756"/>
    </source>
</evidence>
<dbReference type="Pfam" id="PF03081">
    <property type="entry name" value="Exo70_C"/>
    <property type="match status" value="1"/>
</dbReference>
<proteinExistence type="inferred from homology"/>
<gene>
    <name evidence="6" type="ORF">PHAVU_008G252500g</name>
</gene>
<dbReference type="Proteomes" id="UP000000226">
    <property type="component" value="Chromosome 8"/>
</dbReference>
<dbReference type="PANTHER" id="PTHR12542:SF180">
    <property type="entry name" value="EXOCYST SUBUNIT EXO70 FAMILY PROTEIN"/>
    <property type="match status" value="1"/>
</dbReference>
<dbReference type="PANTHER" id="PTHR12542">
    <property type="entry name" value="EXOCYST COMPLEX PROTEIN EXO70"/>
    <property type="match status" value="1"/>
</dbReference>
<organism evidence="6 7">
    <name type="scientific">Phaseolus vulgaris</name>
    <name type="common">Kidney bean</name>
    <name type="synonym">French bean</name>
    <dbReference type="NCBI Taxonomy" id="3885"/>
    <lineage>
        <taxon>Eukaryota</taxon>
        <taxon>Viridiplantae</taxon>
        <taxon>Streptophyta</taxon>
        <taxon>Embryophyta</taxon>
        <taxon>Tracheophyta</taxon>
        <taxon>Spermatophyta</taxon>
        <taxon>Magnoliopsida</taxon>
        <taxon>eudicotyledons</taxon>
        <taxon>Gunneridae</taxon>
        <taxon>Pentapetalae</taxon>
        <taxon>rosids</taxon>
        <taxon>fabids</taxon>
        <taxon>Fabales</taxon>
        <taxon>Fabaceae</taxon>
        <taxon>Papilionoideae</taxon>
        <taxon>50 kb inversion clade</taxon>
        <taxon>NPAAA clade</taxon>
        <taxon>indigoferoid/millettioid clade</taxon>
        <taxon>Phaseoleae</taxon>
        <taxon>Phaseolus</taxon>
    </lineage>
</organism>
<comment type="function">
    <text evidence="3">Component of the exocyst complex.</text>
</comment>
<dbReference type="OMA" id="PNERILC"/>